<protein>
    <submittedName>
        <fullName evidence="1">Uncharacterized protein</fullName>
    </submittedName>
</protein>
<proteinExistence type="predicted"/>
<dbReference type="RefSeq" id="WP_111971846.1">
    <property type="nucleotide sequence ID" value="NZ_UAVS01000001.1"/>
</dbReference>
<evidence type="ECO:0000313" key="2">
    <source>
        <dbReference type="Proteomes" id="UP000250169"/>
    </source>
</evidence>
<reference evidence="1 2" key="1">
    <citation type="submission" date="2018-06" db="EMBL/GenBank/DDBJ databases">
        <authorList>
            <consortium name="Pathogen Informatics"/>
            <person name="Doyle S."/>
        </authorList>
    </citation>
    <scope>NUCLEOTIDE SEQUENCE [LARGE SCALE GENOMIC DNA]</scope>
    <source>
        <strain evidence="1 2">NCTC11545</strain>
    </source>
</reference>
<dbReference type="EMBL" id="UAVS01000001">
    <property type="protein sequence ID" value="SQA92473.1"/>
    <property type="molecule type" value="Genomic_DNA"/>
</dbReference>
<dbReference type="AlphaFoldDB" id="A0A2X2SW52"/>
<organism evidence="1 2">
    <name type="scientific">Capnocytophaga ochracea</name>
    <dbReference type="NCBI Taxonomy" id="1018"/>
    <lineage>
        <taxon>Bacteria</taxon>
        <taxon>Pseudomonadati</taxon>
        <taxon>Bacteroidota</taxon>
        <taxon>Flavobacteriia</taxon>
        <taxon>Flavobacteriales</taxon>
        <taxon>Flavobacteriaceae</taxon>
        <taxon>Capnocytophaga</taxon>
    </lineage>
</organism>
<evidence type="ECO:0000313" key="1">
    <source>
        <dbReference type="EMBL" id="SQA92473.1"/>
    </source>
</evidence>
<name>A0A2X2SW52_CAPOC</name>
<accession>A0A2X2SW52</accession>
<sequence length="93" mass="10440">MQIIQKTIRITAQENVQGVTIMYSYETENDNNPMAVAFSATREQSSNYPIIQGTVTANDFNVQNSNFQGTDIELYKHIHEACVAIINGAEKQK</sequence>
<gene>
    <name evidence="1" type="ORF">NCTC11545_00032</name>
</gene>
<dbReference type="Proteomes" id="UP000250169">
    <property type="component" value="Unassembled WGS sequence"/>
</dbReference>